<evidence type="ECO:0000256" key="1">
    <source>
        <dbReference type="ARBA" id="ARBA00022741"/>
    </source>
</evidence>
<dbReference type="PANTHER" id="PTHR43603">
    <property type="entry name" value="COBW DOMAIN-CONTAINING PROTEIN DDB_G0274527"/>
    <property type="match status" value="1"/>
</dbReference>
<name>A0A930HNU6_9BACT</name>
<evidence type="ECO:0000256" key="3">
    <source>
        <dbReference type="ARBA" id="ARBA00023186"/>
    </source>
</evidence>
<dbReference type="InterPro" id="IPR051927">
    <property type="entry name" value="Zn_Chap_cDPG_Synth"/>
</dbReference>
<dbReference type="InterPro" id="IPR011629">
    <property type="entry name" value="CobW-like_C"/>
</dbReference>
<dbReference type="Pfam" id="PF07683">
    <property type="entry name" value="CobW_C"/>
    <property type="match status" value="1"/>
</dbReference>
<evidence type="ECO:0000259" key="8">
    <source>
        <dbReference type="SMART" id="SM00833"/>
    </source>
</evidence>
<sequence>MKKNETPVLLLTGYLGSGKTTLVNKILSNNKGIKFAVIVNDIGEVNIDADLIEKGGVVDQQDDSLVALQNGCICCTLKMDLVQQLSDIVKQQRFDYIVIEASGICEPAPIAQTICAYPQIYPDLAKDGRAVLDNIVTVVDARRMCDEFSAGNDLLKKDLGEDDIENLLIQQIEFCSFVLLNKVDDVSPEELEKVRRIVRALQPKAEIIECNYGDVDFDRILDTRDFDFDRVATSAAWIAAIENEDNDDQDEHEEHHHHDHHEEEHGRHHHHHHHHHHDHDHLENEEHGEALEYNIDTFVYYARRPMDLNFFDDFVARKWPKSIIRCKGLCYFDNEKDVCYVFEQAGRQVTLRNAGQWYATMPEFELREFLERNPRLKKDWEEPYGDRMQKLVFIGQNMDKEAIKAELDKCLK</sequence>
<dbReference type="SUPFAM" id="SSF90002">
    <property type="entry name" value="Hypothetical protein YjiA, C-terminal domain"/>
    <property type="match status" value="1"/>
</dbReference>
<dbReference type="AlphaFoldDB" id="A0A930HNU6"/>
<dbReference type="EMBL" id="JABZSJ010000061">
    <property type="protein sequence ID" value="MBF1385027.1"/>
    <property type="molecule type" value="Genomic_DNA"/>
</dbReference>
<evidence type="ECO:0000256" key="7">
    <source>
        <dbReference type="SAM" id="MobiDB-lite"/>
    </source>
</evidence>
<comment type="catalytic activity">
    <reaction evidence="6">
        <text>GTP + H2O = GDP + phosphate + H(+)</text>
        <dbReference type="Rhea" id="RHEA:19669"/>
        <dbReference type="ChEBI" id="CHEBI:15377"/>
        <dbReference type="ChEBI" id="CHEBI:15378"/>
        <dbReference type="ChEBI" id="CHEBI:37565"/>
        <dbReference type="ChEBI" id="CHEBI:43474"/>
        <dbReference type="ChEBI" id="CHEBI:58189"/>
    </reaction>
    <physiologicalReaction direction="left-to-right" evidence="6">
        <dbReference type="Rhea" id="RHEA:19670"/>
    </physiologicalReaction>
</comment>
<comment type="similarity">
    <text evidence="4">Belongs to the SIMIBI class G3E GTPase family. ZNG1 subfamily.</text>
</comment>
<dbReference type="Gene3D" id="3.30.1220.10">
    <property type="entry name" value="CobW-like, C-terminal domain"/>
    <property type="match status" value="1"/>
</dbReference>
<gene>
    <name evidence="9" type="ORF">HXN26_09310</name>
</gene>
<dbReference type="Gene3D" id="3.40.50.300">
    <property type="entry name" value="P-loop containing nucleotide triphosphate hydrolases"/>
    <property type="match status" value="1"/>
</dbReference>
<dbReference type="SMART" id="SM00833">
    <property type="entry name" value="CobW_C"/>
    <property type="match status" value="1"/>
</dbReference>
<feature type="compositionally biased region" description="Basic and acidic residues" evidence="7">
    <location>
        <begin position="252"/>
        <end position="266"/>
    </location>
</feature>
<dbReference type="InterPro" id="IPR003495">
    <property type="entry name" value="CobW/HypB/UreG_nucleotide-bd"/>
</dbReference>
<comment type="caution">
    <text evidence="9">The sequence shown here is derived from an EMBL/GenBank/DDBJ whole genome shotgun (WGS) entry which is preliminary data.</text>
</comment>
<protein>
    <submittedName>
        <fullName evidence="9">GTP-binding protein</fullName>
    </submittedName>
</protein>
<dbReference type="CDD" id="cd03112">
    <property type="entry name" value="CobW-like"/>
    <property type="match status" value="1"/>
</dbReference>
<keyword evidence="2" id="KW-0378">Hydrolase</keyword>
<reference evidence="9" key="1">
    <citation type="submission" date="2020-04" db="EMBL/GenBank/DDBJ databases">
        <title>Deep metagenomics examines the oral microbiome during advanced dental caries in children, revealing novel taxa and co-occurrences with host molecules.</title>
        <authorList>
            <person name="Baker J.L."/>
            <person name="Morton J.T."/>
            <person name="Dinis M."/>
            <person name="Alvarez R."/>
            <person name="Tran N.C."/>
            <person name="Knight R."/>
            <person name="Edlund A."/>
        </authorList>
    </citation>
    <scope>NUCLEOTIDE SEQUENCE</scope>
    <source>
        <strain evidence="9">JCVI_44_bin.5</strain>
    </source>
</reference>
<evidence type="ECO:0000256" key="5">
    <source>
        <dbReference type="ARBA" id="ARBA00045658"/>
    </source>
</evidence>
<feature type="compositionally biased region" description="Basic residues" evidence="7">
    <location>
        <begin position="267"/>
        <end position="278"/>
    </location>
</feature>
<keyword evidence="3" id="KW-0143">Chaperone</keyword>
<dbReference type="Pfam" id="PF02492">
    <property type="entry name" value="cobW"/>
    <property type="match status" value="1"/>
</dbReference>
<evidence type="ECO:0000256" key="4">
    <source>
        <dbReference type="ARBA" id="ARBA00034320"/>
    </source>
</evidence>
<feature type="region of interest" description="Disordered" evidence="7">
    <location>
        <begin position="246"/>
        <end position="284"/>
    </location>
</feature>
<dbReference type="SUPFAM" id="SSF52540">
    <property type="entry name" value="P-loop containing nucleoside triphosphate hydrolases"/>
    <property type="match status" value="1"/>
</dbReference>
<evidence type="ECO:0000256" key="2">
    <source>
        <dbReference type="ARBA" id="ARBA00022801"/>
    </source>
</evidence>
<dbReference type="PANTHER" id="PTHR43603:SF1">
    <property type="entry name" value="ZINC-REGULATED GTPASE METALLOPROTEIN ACTIVATOR 1"/>
    <property type="match status" value="1"/>
</dbReference>
<accession>A0A930HNU6</accession>
<comment type="function">
    <text evidence="5">Zinc chaperone that directly transfers zinc cofactor to target proteins, thereby activating them. Zinc is transferred from the CXCC motif in the GTPase domain to the zinc binding site in target proteins in a process requiring GTP hydrolysis.</text>
</comment>
<dbReference type="InterPro" id="IPR036627">
    <property type="entry name" value="CobW-likC_sf"/>
</dbReference>
<evidence type="ECO:0000313" key="10">
    <source>
        <dbReference type="Proteomes" id="UP000771736"/>
    </source>
</evidence>
<dbReference type="Proteomes" id="UP000771736">
    <property type="component" value="Unassembled WGS sequence"/>
</dbReference>
<dbReference type="GO" id="GO:0016787">
    <property type="term" value="F:hydrolase activity"/>
    <property type="evidence" value="ECO:0007669"/>
    <property type="project" value="UniProtKB-KW"/>
</dbReference>
<evidence type="ECO:0000313" key="9">
    <source>
        <dbReference type="EMBL" id="MBF1385027.1"/>
    </source>
</evidence>
<dbReference type="RefSeq" id="WP_273160892.1">
    <property type="nucleotide sequence ID" value="NZ_CAUOTG010000002.1"/>
</dbReference>
<dbReference type="GO" id="GO:0000166">
    <property type="term" value="F:nucleotide binding"/>
    <property type="evidence" value="ECO:0007669"/>
    <property type="project" value="UniProtKB-KW"/>
</dbReference>
<organism evidence="9 10">
    <name type="scientific">Prevotella aurantiaca</name>
    <dbReference type="NCBI Taxonomy" id="596085"/>
    <lineage>
        <taxon>Bacteria</taxon>
        <taxon>Pseudomonadati</taxon>
        <taxon>Bacteroidota</taxon>
        <taxon>Bacteroidia</taxon>
        <taxon>Bacteroidales</taxon>
        <taxon>Prevotellaceae</taxon>
        <taxon>Prevotella</taxon>
    </lineage>
</organism>
<feature type="domain" description="CobW C-terminal" evidence="8">
    <location>
        <begin position="295"/>
        <end position="411"/>
    </location>
</feature>
<proteinExistence type="inferred from homology"/>
<dbReference type="InterPro" id="IPR027417">
    <property type="entry name" value="P-loop_NTPase"/>
</dbReference>
<keyword evidence="1" id="KW-0547">Nucleotide-binding</keyword>
<evidence type="ECO:0000256" key="6">
    <source>
        <dbReference type="ARBA" id="ARBA00049117"/>
    </source>
</evidence>